<reference evidence="3" key="1">
    <citation type="submission" date="2017-04" db="EMBL/GenBank/DDBJ databases">
        <title>Function of individual gut microbiota members based on whole genome sequencing of pure cultures obtained from chicken caecum.</title>
        <authorList>
            <person name="Medvecky M."/>
            <person name="Cejkova D."/>
            <person name="Polansky O."/>
            <person name="Karasova D."/>
            <person name="Kubasova T."/>
            <person name="Cizek A."/>
            <person name="Rychlik I."/>
        </authorList>
    </citation>
    <scope>NUCLEOTIDE SEQUENCE [LARGE SCALE GENOMIC DNA]</scope>
    <source>
        <strain evidence="3">An43</strain>
    </source>
</reference>
<feature type="transmembrane region" description="Helical" evidence="1">
    <location>
        <begin position="367"/>
        <end position="386"/>
    </location>
</feature>
<keyword evidence="1" id="KW-0472">Membrane</keyword>
<feature type="transmembrane region" description="Helical" evidence="1">
    <location>
        <begin position="141"/>
        <end position="160"/>
    </location>
</feature>
<comment type="caution">
    <text evidence="2">The sequence shown here is derived from an EMBL/GenBank/DDBJ whole genome shotgun (WGS) entry which is preliminary data.</text>
</comment>
<keyword evidence="1" id="KW-1133">Transmembrane helix</keyword>
<accession>A0A1Y3YIE4</accession>
<dbReference type="AlphaFoldDB" id="A0A1Y3YIE4"/>
<keyword evidence="1" id="KW-0812">Transmembrane</keyword>
<proteinExistence type="predicted"/>
<name>A0A1Y3YIE4_9BACE</name>
<feature type="transmembrane region" description="Helical" evidence="1">
    <location>
        <begin position="172"/>
        <end position="193"/>
    </location>
</feature>
<sequence>MKNLALQRVAAVDVFRALTMFLMLFVNDIPGLKNVPHWLMHADINEDMLGFSDTIFPAFLFCMGMSVSFAIQNRYKKGDTTTQVIAHIFWRTVALIAMGLFSLNSGGIEGGLSHSWFTILMVIGFFLTWGVYPKAEGTKKALFTVMKVAGVVLLATLVIYKDLNGKPFHTGWWGILGLIGWTYAVCAGIYLFTRESLRKNAIAWFAVIALAVISHSGLIPEEYGSRILLLPFIPSDWTLHAFGMSGLLTSLLMQRYADREHPGKFIGMLCILGVGMLILALVSHPYWIISKIQATPSWLFYCLAAFFPLFGFFYWLTDVKGNTNRFDIIKPAGTATLTCYILPYIWYSVQQLAGWTYPEVLGSGVPGLLKSLVFSIVIVQLTGLLVKGKIKLKV</sequence>
<feature type="transmembrane region" description="Helical" evidence="1">
    <location>
        <begin position="265"/>
        <end position="286"/>
    </location>
</feature>
<gene>
    <name evidence="2" type="ORF">B5F97_17400</name>
</gene>
<feature type="transmembrane region" description="Helical" evidence="1">
    <location>
        <begin position="328"/>
        <end position="347"/>
    </location>
</feature>
<organism evidence="2 3">
    <name type="scientific">Bacteroides clarus</name>
    <dbReference type="NCBI Taxonomy" id="626929"/>
    <lineage>
        <taxon>Bacteria</taxon>
        <taxon>Pseudomonadati</taxon>
        <taxon>Bacteroidota</taxon>
        <taxon>Bacteroidia</taxon>
        <taxon>Bacteroidales</taxon>
        <taxon>Bacteroidaceae</taxon>
        <taxon>Bacteroides</taxon>
    </lineage>
</organism>
<feature type="transmembrane region" description="Helical" evidence="1">
    <location>
        <begin position="298"/>
        <end position="316"/>
    </location>
</feature>
<dbReference type="PANTHER" id="PTHR31061:SF24">
    <property type="entry name" value="LD22376P"/>
    <property type="match status" value="1"/>
</dbReference>
<protein>
    <submittedName>
        <fullName evidence="2">DUF5009 domain-containing protein</fullName>
    </submittedName>
</protein>
<feature type="transmembrane region" description="Helical" evidence="1">
    <location>
        <begin position="84"/>
        <end position="103"/>
    </location>
</feature>
<dbReference type="PANTHER" id="PTHR31061">
    <property type="entry name" value="LD22376P"/>
    <property type="match status" value="1"/>
</dbReference>
<feature type="transmembrane region" description="Helical" evidence="1">
    <location>
        <begin position="9"/>
        <end position="26"/>
    </location>
</feature>
<dbReference type="EMBL" id="NFII01000027">
    <property type="protein sequence ID" value="OUN97615.1"/>
    <property type="molecule type" value="Genomic_DNA"/>
</dbReference>
<evidence type="ECO:0000313" key="3">
    <source>
        <dbReference type="Proteomes" id="UP000195386"/>
    </source>
</evidence>
<evidence type="ECO:0000256" key="1">
    <source>
        <dbReference type="SAM" id="Phobius"/>
    </source>
</evidence>
<feature type="transmembrane region" description="Helical" evidence="1">
    <location>
        <begin position="200"/>
        <end position="217"/>
    </location>
</feature>
<feature type="transmembrane region" description="Helical" evidence="1">
    <location>
        <begin position="55"/>
        <end position="72"/>
    </location>
</feature>
<feature type="transmembrane region" description="Helical" evidence="1">
    <location>
        <begin position="115"/>
        <end position="132"/>
    </location>
</feature>
<dbReference type="RefSeq" id="WP_087427034.1">
    <property type="nucleotide sequence ID" value="NZ_CAMMFP010000030.1"/>
</dbReference>
<evidence type="ECO:0000313" key="2">
    <source>
        <dbReference type="EMBL" id="OUN97615.1"/>
    </source>
</evidence>
<dbReference type="Proteomes" id="UP000195386">
    <property type="component" value="Unassembled WGS sequence"/>
</dbReference>
<feature type="transmembrane region" description="Helical" evidence="1">
    <location>
        <begin position="237"/>
        <end position="253"/>
    </location>
</feature>